<dbReference type="OrthoDB" id="10264777at2759"/>
<feature type="domain" description="Amidohydrolase-related" evidence="2">
    <location>
        <begin position="28"/>
        <end position="101"/>
    </location>
</feature>
<dbReference type="InterPro" id="IPR006680">
    <property type="entry name" value="Amidohydro-rel"/>
</dbReference>
<dbReference type="Proteomes" id="UP000270094">
    <property type="component" value="Unassembled WGS sequence"/>
</dbReference>
<name>A0A3P7IBD3_STRVU</name>
<evidence type="ECO:0000256" key="1">
    <source>
        <dbReference type="ARBA" id="ARBA00022801"/>
    </source>
</evidence>
<dbReference type="GO" id="GO:0008448">
    <property type="term" value="F:N-acetylglucosamine-6-phosphate deacetylase activity"/>
    <property type="evidence" value="ECO:0007669"/>
    <property type="project" value="TreeGrafter"/>
</dbReference>
<dbReference type="SUPFAM" id="SSF51556">
    <property type="entry name" value="Metallo-dependent hydrolases"/>
    <property type="match status" value="1"/>
</dbReference>
<evidence type="ECO:0000313" key="3">
    <source>
        <dbReference type="EMBL" id="VDM70571.1"/>
    </source>
</evidence>
<dbReference type="InterPro" id="IPR032466">
    <property type="entry name" value="Metal_Hydrolase"/>
</dbReference>
<gene>
    <name evidence="3" type="ORF">SVUK_LOCUS5569</name>
</gene>
<dbReference type="Gene3D" id="3.20.20.140">
    <property type="entry name" value="Metal-dependent hydrolases"/>
    <property type="match status" value="1"/>
</dbReference>
<dbReference type="SUPFAM" id="SSF51338">
    <property type="entry name" value="Composite domain of metallo-dependent hydrolases"/>
    <property type="match status" value="1"/>
</dbReference>
<dbReference type="Pfam" id="PF01979">
    <property type="entry name" value="Amidohydro_1"/>
    <property type="match status" value="1"/>
</dbReference>
<keyword evidence="1" id="KW-0378">Hydrolase</keyword>
<evidence type="ECO:0000259" key="2">
    <source>
        <dbReference type="Pfam" id="PF01979"/>
    </source>
</evidence>
<sequence length="107" mass="11252">MGDGVHRLGDCVINVNGLNAVLDGTNTTAGSVASMPYCIRHLAKAARCPLEEALICATDKPATLMGIRDHKGAITMGMDADLVLITENVDVLATYVDGTLVYANKCM</sequence>
<dbReference type="EMBL" id="UYYB01016669">
    <property type="protein sequence ID" value="VDM70571.1"/>
    <property type="molecule type" value="Genomic_DNA"/>
</dbReference>
<proteinExistence type="predicted"/>
<dbReference type="InterPro" id="IPR011059">
    <property type="entry name" value="Metal-dep_hydrolase_composite"/>
</dbReference>
<protein>
    <recommendedName>
        <fullName evidence="2">Amidohydrolase-related domain-containing protein</fullName>
    </recommendedName>
</protein>
<dbReference type="GO" id="GO:0006046">
    <property type="term" value="P:N-acetylglucosamine catabolic process"/>
    <property type="evidence" value="ECO:0007669"/>
    <property type="project" value="TreeGrafter"/>
</dbReference>
<accession>A0A3P7IBD3</accession>
<dbReference type="PANTHER" id="PTHR11113:SF14">
    <property type="entry name" value="N-ACETYLGLUCOSAMINE-6-PHOSPHATE DEACETYLASE"/>
    <property type="match status" value="1"/>
</dbReference>
<dbReference type="PANTHER" id="PTHR11113">
    <property type="entry name" value="N-ACETYLGLUCOSAMINE-6-PHOSPHATE DEACETYLASE"/>
    <property type="match status" value="1"/>
</dbReference>
<evidence type="ECO:0000313" key="4">
    <source>
        <dbReference type="Proteomes" id="UP000270094"/>
    </source>
</evidence>
<organism evidence="3 4">
    <name type="scientific">Strongylus vulgaris</name>
    <name type="common">Blood worm</name>
    <dbReference type="NCBI Taxonomy" id="40348"/>
    <lineage>
        <taxon>Eukaryota</taxon>
        <taxon>Metazoa</taxon>
        <taxon>Ecdysozoa</taxon>
        <taxon>Nematoda</taxon>
        <taxon>Chromadorea</taxon>
        <taxon>Rhabditida</taxon>
        <taxon>Rhabditina</taxon>
        <taxon>Rhabditomorpha</taxon>
        <taxon>Strongyloidea</taxon>
        <taxon>Strongylidae</taxon>
        <taxon>Strongylus</taxon>
    </lineage>
</organism>
<dbReference type="AlphaFoldDB" id="A0A3P7IBD3"/>
<keyword evidence="4" id="KW-1185">Reference proteome</keyword>
<reference evidence="3 4" key="1">
    <citation type="submission" date="2018-11" db="EMBL/GenBank/DDBJ databases">
        <authorList>
            <consortium name="Pathogen Informatics"/>
        </authorList>
    </citation>
    <scope>NUCLEOTIDE SEQUENCE [LARGE SCALE GENOMIC DNA]</scope>
</reference>